<comment type="caution">
    <text evidence="1">The sequence shown here is derived from an EMBL/GenBank/DDBJ whole genome shotgun (WGS) entry which is preliminary data.</text>
</comment>
<organism evidence="1 2">
    <name type="scientific">Popillia japonica</name>
    <name type="common">Japanese beetle</name>
    <dbReference type="NCBI Taxonomy" id="7064"/>
    <lineage>
        <taxon>Eukaryota</taxon>
        <taxon>Metazoa</taxon>
        <taxon>Ecdysozoa</taxon>
        <taxon>Arthropoda</taxon>
        <taxon>Hexapoda</taxon>
        <taxon>Insecta</taxon>
        <taxon>Pterygota</taxon>
        <taxon>Neoptera</taxon>
        <taxon>Endopterygota</taxon>
        <taxon>Coleoptera</taxon>
        <taxon>Polyphaga</taxon>
        <taxon>Scarabaeiformia</taxon>
        <taxon>Scarabaeidae</taxon>
        <taxon>Rutelinae</taxon>
        <taxon>Popillia</taxon>
    </lineage>
</organism>
<dbReference type="AlphaFoldDB" id="A0AAW1KKM4"/>
<dbReference type="EMBL" id="JASPKY010000205">
    <property type="protein sequence ID" value="KAK9720941.1"/>
    <property type="molecule type" value="Genomic_DNA"/>
</dbReference>
<protein>
    <submittedName>
        <fullName evidence="1">Uncharacterized protein</fullName>
    </submittedName>
</protein>
<evidence type="ECO:0000313" key="2">
    <source>
        <dbReference type="Proteomes" id="UP001458880"/>
    </source>
</evidence>
<evidence type="ECO:0000313" key="1">
    <source>
        <dbReference type="EMBL" id="KAK9720941.1"/>
    </source>
</evidence>
<sequence length="133" mass="15212">MEKIAGKYQHVQTFNTEVFIQLVGVEVSEENVNALGNTESILTVGYQDGIYSFAIRIGMYWERAINFRLEKCFVEGDGSVQTIARREGDTFVLTSTNIDGTIYRRYYEFSDYGAIITLDLGNGVRGKRIYRRL</sequence>
<keyword evidence="2" id="KW-1185">Reference proteome</keyword>
<dbReference type="Proteomes" id="UP001458880">
    <property type="component" value="Unassembled WGS sequence"/>
</dbReference>
<accession>A0AAW1KKM4</accession>
<dbReference type="SUPFAM" id="SSF50814">
    <property type="entry name" value="Lipocalins"/>
    <property type="match status" value="1"/>
</dbReference>
<gene>
    <name evidence="1" type="ORF">QE152_g21792</name>
</gene>
<reference evidence="1 2" key="1">
    <citation type="journal article" date="2024" name="BMC Genomics">
        <title>De novo assembly and annotation of Popillia japonica's genome with initial clues to its potential as an invasive pest.</title>
        <authorList>
            <person name="Cucini C."/>
            <person name="Boschi S."/>
            <person name="Funari R."/>
            <person name="Cardaioli E."/>
            <person name="Iannotti N."/>
            <person name="Marturano G."/>
            <person name="Paoli F."/>
            <person name="Bruttini M."/>
            <person name="Carapelli A."/>
            <person name="Frati F."/>
            <person name="Nardi F."/>
        </authorList>
    </citation>
    <scope>NUCLEOTIDE SEQUENCE [LARGE SCALE GENOMIC DNA]</scope>
    <source>
        <strain evidence="1">DMR45628</strain>
    </source>
</reference>
<dbReference type="Gene3D" id="2.40.128.20">
    <property type="match status" value="1"/>
</dbReference>
<dbReference type="InterPro" id="IPR012674">
    <property type="entry name" value="Calycin"/>
</dbReference>
<name>A0AAW1KKM4_POPJA</name>
<proteinExistence type="predicted"/>